<evidence type="ECO:0000313" key="2">
    <source>
        <dbReference type="Ensembl" id="ENSPKIP00000033846.1"/>
    </source>
</evidence>
<reference evidence="2" key="2">
    <citation type="submission" date="2025-09" db="UniProtKB">
        <authorList>
            <consortium name="Ensembl"/>
        </authorList>
    </citation>
    <scope>IDENTIFICATION</scope>
</reference>
<dbReference type="Ensembl" id="ENSPKIT00000014742.1">
    <property type="protein sequence ID" value="ENSPKIP00000033846.1"/>
    <property type="gene ID" value="ENSPKIG00000013402.1"/>
</dbReference>
<accession>A0A3B3SUP1</accession>
<dbReference type="Pfam" id="PF20408">
    <property type="entry name" value="Abhydrolase_11"/>
    <property type="match status" value="1"/>
</dbReference>
<dbReference type="AlphaFoldDB" id="A0A3B3SUP1"/>
<proteinExistence type="predicted"/>
<dbReference type="InterPro" id="IPR046879">
    <property type="entry name" value="KANL3/Tex30_Abhydrolase"/>
</dbReference>
<keyword evidence="3" id="KW-1185">Reference proteome</keyword>
<evidence type="ECO:0000313" key="3">
    <source>
        <dbReference type="Proteomes" id="UP000261540"/>
    </source>
</evidence>
<dbReference type="InterPro" id="IPR026555">
    <property type="entry name" value="NSL3/Tex30"/>
</dbReference>
<dbReference type="Gene3D" id="3.40.50.1820">
    <property type="entry name" value="alpha/beta hydrolase"/>
    <property type="match status" value="1"/>
</dbReference>
<evidence type="ECO:0000259" key="1">
    <source>
        <dbReference type="Pfam" id="PF20408"/>
    </source>
</evidence>
<feature type="domain" description="KANL3/Tex30 alpha/beta hydrolase-like" evidence="1">
    <location>
        <begin position="32"/>
        <end position="219"/>
    </location>
</feature>
<dbReference type="PANTHER" id="PTHR13136:SF11">
    <property type="entry name" value="TESTIS-EXPRESSED PROTEIN 30"/>
    <property type="match status" value="1"/>
</dbReference>
<dbReference type="SUPFAM" id="SSF53474">
    <property type="entry name" value="alpha/beta-Hydrolases"/>
    <property type="match status" value="1"/>
</dbReference>
<protein>
    <submittedName>
        <fullName evidence="2">Nucleolus and neural progenitor protein</fullName>
    </submittedName>
</protein>
<dbReference type="InterPro" id="IPR029058">
    <property type="entry name" value="AB_hydrolase_fold"/>
</dbReference>
<sequence length="242" mass="26100">METFHEENVRIAFGGRSLDAVLSIPGQSTTVRAALVLTHGAGGDMNVKHLVSLAKAAAAAGLLCLRFTCKGLNLSYRVKAYTAVMEYLRNQEKFTLTSIFVGGRSMGARAAACLTNQLSTGVGDVPHGLVCLSFPLHPPGQTHTHRQRSEDLRSLAGVPVLFVSGTADDMCQRSLLEDVTKHMKSPTTVQWIEGGSHGLVVKGRAEDEVLAQVERCLNRLKEMKLTAALLEAEAMCPTESQR</sequence>
<name>A0A3B3SUP1_9TELE</name>
<organism evidence="2 3">
    <name type="scientific">Paramormyrops kingsleyae</name>
    <dbReference type="NCBI Taxonomy" id="1676925"/>
    <lineage>
        <taxon>Eukaryota</taxon>
        <taxon>Metazoa</taxon>
        <taxon>Chordata</taxon>
        <taxon>Craniata</taxon>
        <taxon>Vertebrata</taxon>
        <taxon>Euteleostomi</taxon>
        <taxon>Actinopterygii</taxon>
        <taxon>Neopterygii</taxon>
        <taxon>Teleostei</taxon>
        <taxon>Osteoglossocephala</taxon>
        <taxon>Osteoglossomorpha</taxon>
        <taxon>Osteoglossiformes</taxon>
        <taxon>Mormyridae</taxon>
        <taxon>Paramormyrops</taxon>
    </lineage>
</organism>
<dbReference type="GeneTree" id="ENSGT00390000007644"/>
<dbReference type="Proteomes" id="UP000261540">
    <property type="component" value="Unplaced"/>
</dbReference>
<reference evidence="2" key="1">
    <citation type="submission" date="2025-08" db="UniProtKB">
        <authorList>
            <consortium name="Ensembl"/>
        </authorList>
    </citation>
    <scope>IDENTIFICATION</scope>
</reference>
<dbReference type="PANTHER" id="PTHR13136">
    <property type="entry name" value="TESTIS DEVELOPMENT PROTEIN PRTD"/>
    <property type="match status" value="1"/>
</dbReference>